<keyword evidence="10 11" id="KW-0813">Transport</keyword>
<feature type="transmembrane region" description="Helical" evidence="10">
    <location>
        <begin position="250"/>
        <end position="275"/>
    </location>
</feature>
<dbReference type="GO" id="GO:0071555">
    <property type="term" value="P:cell wall organization"/>
    <property type="evidence" value="ECO:0007669"/>
    <property type="project" value="UniProtKB-UniRule"/>
</dbReference>
<evidence type="ECO:0000256" key="5">
    <source>
        <dbReference type="ARBA" id="ARBA00022984"/>
    </source>
</evidence>
<evidence type="ECO:0000256" key="11">
    <source>
        <dbReference type="PIRNR" id="PIRNR002869"/>
    </source>
</evidence>
<dbReference type="NCBIfam" id="TIGR01695">
    <property type="entry name" value="murJ_mviN"/>
    <property type="match status" value="1"/>
</dbReference>
<dbReference type="PANTHER" id="PTHR47019">
    <property type="entry name" value="LIPID II FLIPPASE MURJ"/>
    <property type="match status" value="1"/>
</dbReference>
<feature type="transmembrane region" description="Helical" evidence="10">
    <location>
        <begin position="155"/>
        <end position="175"/>
    </location>
</feature>
<comment type="subcellular location">
    <subcellularLocation>
        <location evidence="10">Cell inner membrane</location>
        <topology evidence="10">Multi-pass membrane protein</topology>
    </subcellularLocation>
    <subcellularLocation>
        <location evidence="1">Cell membrane</location>
        <topology evidence="1">Multi-pass membrane protein</topology>
    </subcellularLocation>
</comment>
<evidence type="ECO:0000313" key="13">
    <source>
        <dbReference type="EMBL" id="MBB5322172.1"/>
    </source>
</evidence>
<dbReference type="CDD" id="cd13123">
    <property type="entry name" value="MATE_MurJ_like"/>
    <property type="match status" value="1"/>
</dbReference>
<feature type="transmembrane region" description="Helical" evidence="10">
    <location>
        <begin position="503"/>
        <end position="522"/>
    </location>
</feature>
<keyword evidence="4 10" id="KW-0133">Cell shape</keyword>
<keyword evidence="10" id="KW-0997">Cell inner membrane</keyword>
<dbReference type="HAMAP" id="MF_02078">
    <property type="entry name" value="MurJ_MviN"/>
    <property type="match status" value="1"/>
</dbReference>
<dbReference type="GO" id="GO:0009252">
    <property type="term" value="P:peptidoglycan biosynthetic process"/>
    <property type="evidence" value="ECO:0007669"/>
    <property type="project" value="UniProtKB-UniRule"/>
</dbReference>
<keyword evidence="2 10" id="KW-1003">Cell membrane</keyword>
<evidence type="ECO:0000256" key="10">
    <source>
        <dbReference type="HAMAP-Rule" id="MF_02078"/>
    </source>
</evidence>
<feature type="transmembrane region" description="Helical" evidence="10">
    <location>
        <begin position="378"/>
        <end position="397"/>
    </location>
</feature>
<feature type="transmembrane region" description="Helical" evidence="10">
    <location>
        <begin position="182"/>
        <end position="203"/>
    </location>
</feature>
<dbReference type="GO" id="GO:0034204">
    <property type="term" value="P:lipid translocation"/>
    <property type="evidence" value="ECO:0007669"/>
    <property type="project" value="TreeGrafter"/>
</dbReference>
<evidence type="ECO:0000256" key="3">
    <source>
        <dbReference type="ARBA" id="ARBA00022692"/>
    </source>
</evidence>
<evidence type="ECO:0000256" key="4">
    <source>
        <dbReference type="ARBA" id="ARBA00022960"/>
    </source>
</evidence>
<dbReference type="PANTHER" id="PTHR47019:SF1">
    <property type="entry name" value="LIPID II FLIPPASE MURJ"/>
    <property type="match status" value="1"/>
</dbReference>
<keyword evidence="3 10" id="KW-0812">Transmembrane</keyword>
<dbReference type="GO" id="GO:0008360">
    <property type="term" value="P:regulation of cell shape"/>
    <property type="evidence" value="ECO:0007669"/>
    <property type="project" value="UniProtKB-UniRule"/>
</dbReference>
<dbReference type="EMBL" id="JACHFE010000007">
    <property type="protein sequence ID" value="MBB5322172.1"/>
    <property type="molecule type" value="Genomic_DNA"/>
</dbReference>
<dbReference type="PRINTS" id="PR01806">
    <property type="entry name" value="VIRFACTRMVIN"/>
</dbReference>
<comment type="caution">
    <text evidence="13">The sequence shown here is derived from an EMBL/GenBank/DDBJ whole genome shotgun (WGS) entry which is preliminary data.</text>
</comment>
<feature type="transmembrane region" description="Helical" evidence="10">
    <location>
        <begin position="209"/>
        <end position="229"/>
    </location>
</feature>
<keyword evidence="14" id="KW-1185">Reference proteome</keyword>
<dbReference type="UniPathway" id="UPA00219"/>
<comment type="pathway">
    <text evidence="10">Cell wall biogenesis; peptidoglycan biosynthesis.</text>
</comment>
<gene>
    <name evidence="10" type="primary">murJ</name>
    <name evidence="13" type="ORF">HNR38_002667</name>
</gene>
<evidence type="ECO:0000256" key="12">
    <source>
        <dbReference type="SAM" id="MobiDB-lite"/>
    </source>
</evidence>
<reference evidence="13 14" key="1">
    <citation type="submission" date="2020-08" db="EMBL/GenBank/DDBJ databases">
        <title>Genomic Encyclopedia of Type Strains, Phase IV (KMG-IV): sequencing the most valuable type-strain genomes for metagenomic binning, comparative biology and taxonomic classification.</title>
        <authorList>
            <person name="Goeker M."/>
        </authorList>
    </citation>
    <scope>NUCLEOTIDE SEQUENCE [LARGE SCALE GENOMIC DNA]</scope>
    <source>
        <strain evidence="13 14">DSM 22359</strain>
    </source>
</reference>
<comment type="function">
    <text evidence="8 10 11">Involved in peptidoglycan biosynthesis. Transports lipid-linked peptidoglycan precursors from the inner to the outer leaflet of the cytoplasmic membrane.</text>
</comment>
<keyword evidence="5 10" id="KW-0573">Peptidoglycan synthesis</keyword>
<feature type="transmembrane region" description="Helical" evidence="10">
    <location>
        <begin position="430"/>
        <end position="450"/>
    </location>
</feature>
<comment type="similarity">
    <text evidence="9 10 11">Belongs to the MurJ/MviN family.</text>
</comment>
<evidence type="ECO:0000256" key="8">
    <source>
        <dbReference type="ARBA" id="ARBA00060041"/>
    </source>
</evidence>
<feature type="transmembrane region" description="Helical" evidence="10">
    <location>
        <begin position="404"/>
        <end position="424"/>
    </location>
</feature>
<evidence type="ECO:0000256" key="2">
    <source>
        <dbReference type="ARBA" id="ARBA00022475"/>
    </source>
</evidence>
<name>A0A840UB01_9GAMM</name>
<evidence type="ECO:0000256" key="6">
    <source>
        <dbReference type="ARBA" id="ARBA00022989"/>
    </source>
</evidence>
<feature type="transmembrane region" description="Helical" evidence="10">
    <location>
        <begin position="462"/>
        <end position="483"/>
    </location>
</feature>
<dbReference type="InterPro" id="IPR051050">
    <property type="entry name" value="Lipid_II_flippase_MurJ/MviN"/>
</dbReference>
<dbReference type="PIRSF" id="PIRSF002869">
    <property type="entry name" value="MviN"/>
    <property type="match status" value="1"/>
</dbReference>
<dbReference type="Pfam" id="PF03023">
    <property type="entry name" value="MurJ"/>
    <property type="match status" value="1"/>
</dbReference>
<keyword evidence="10 11" id="KW-0961">Cell wall biogenesis/degradation</keyword>
<keyword evidence="7 10" id="KW-0472">Membrane</keyword>
<dbReference type="InterPro" id="IPR004268">
    <property type="entry name" value="MurJ"/>
</dbReference>
<feature type="transmembrane region" description="Helical" evidence="10">
    <location>
        <begin position="112"/>
        <end position="135"/>
    </location>
</feature>
<dbReference type="RefSeq" id="WP_183705061.1">
    <property type="nucleotide sequence ID" value="NZ_JACHFE010000007.1"/>
</dbReference>
<feature type="region of interest" description="Disordered" evidence="12">
    <location>
        <begin position="1"/>
        <end position="26"/>
    </location>
</feature>
<protein>
    <recommendedName>
        <fullName evidence="10">Probable lipid II flippase MurJ</fullName>
    </recommendedName>
</protein>
<organism evidence="13 14">
    <name type="scientific">Marinobacter oulmenensis</name>
    <dbReference type="NCBI Taxonomy" id="643747"/>
    <lineage>
        <taxon>Bacteria</taxon>
        <taxon>Pseudomonadati</taxon>
        <taxon>Pseudomonadota</taxon>
        <taxon>Gammaproteobacteria</taxon>
        <taxon>Pseudomonadales</taxon>
        <taxon>Marinobacteraceae</taxon>
        <taxon>Marinobacter</taxon>
    </lineage>
</organism>
<dbReference type="Proteomes" id="UP000591735">
    <property type="component" value="Unassembled WGS sequence"/>
</dbReference>
<sequence length="531" mass="57157">MPSEDNTPGQAESNNRPVPKPPGLLRSSGVVGSMTMLSRVLGLARDMVIARYFGAGTGADAFFVAFKIPNFLRRLFAEGAFSQAFVPVLSSYREKGDASEVRRLVNAVAGSLGLVLLAVTLVAMLGAPALTAVFAPGFLDEPVKFELASDMLRITFPYLLLISLTAFAGAILNSYDRFAVPAFTPVLLNLSMIGAAIFLTPLMQDEVMALAWGVMIAGALQLFFQLPFLMRLGLLPRPRVDYRHEGVIRILKLMAPALFGVSVSQINLLLDTVLASFLQTGSVSWLYYSDRLSELPLGVFGIAIGTVILPSLSRKHAAASAEQFAATLDWAVRAVLLIGLPAALALALLAEPLIATLFHYGEVTDRDVIMSAQSLRAYSAGLLAFMLIKVLAPGFFARQDTSTPVRIGVIAMVANMVFNLALIVPLAHAGLALATALSAWLNGFLLWRGLRREGAWQSQPGWTRFLLQLLVANAALAAVIVWLNASSAQWFALGGLERAWQMAVLVIAGVLAYFFALAVAGVRIRHFRQPS</sequence>
<dbReference type="GO" id="GO:0015648">
    <property type="term" value="F:lipid-linked peptidoglycan transporter activity"/>
    <property type="evidence" value="ECO:0007669"/>
    <property type="project" value="UniProtKB-UniRule"/>
</dbReference>
<feature type="transmembrane region" description="Helical" evidence="10">
    <location>
        <begin position="334"/>
        <end position="358"/>
    </location>
</feature>
<dbReference type="GO" id="GO:0005886">
    <property type="term" value="C:plasma membrane"/>
    <property type="evidence" value="ECO:0007669"/>
    <property type="project" value="UniProtKB-SubCell"/>
</dbReference>
<evidence type="ECO:0000313" key="14">
    <source>
        <dbReference type="Proteomes" id="UP000591735"/>
    </source>
</evidence>
<feature type="transmembrane region" description="Helical" evidence="10">
    <location>
        <begin position="295"/>
        <end position="313"/>
    </location>
</feature>
<feature type="compositionally biased region" description="Polar residues" evidence="12">
    <location>
        <begin position="1"/>
        <end position="16"/>
    </location>
</feature>
<dbReference type="AlphaFoldDB" id="A0A840UB01"/>
<evidence type="ECO:0000256" key="9">
    <source>
        <dbReference type="ARBA" id="ARBA00061532"/>
    </source>
</evidence>
<keyword evidence="6 10" id="KW-1133">Transmembrane helix</keyword>
<evidence type="ECO:0000256" key="1">
    <source>
        <dbReference type="ARBA" id="ARBA00004651"/>
    </source>
</evidence>
<accession>A0A840UB01</accession>
<evidence type="ECO:0000256" key="7">
    <source>
        <dbReference type="ARBA" id="ARBA00023136"/>
    </source>
</evidence>
<proteinExistence type="inferred from homology"/>